<dbReference type="AlphaFoldDB" id="A0A182J0L4"/>
<name>A0A182J0L4_ANOAO</name>
<dbReference type="EnsemblMetazoa" id="AATE009076-RA">
    <property type="protein sequence ID" value="AATE009076-PA.1"/>
    <property type="gene ID" value="AATE009076"/>
</dbReference>
<evidence type="ECO:0000313" key="2">
    <source>
        <dbReference type="EnsemblMetazoa" id="AATE009076-PA.1"/>
    </source>
</evidence>
<dbReference type="VEuPathDB" id="VectorBase:AATE009076"/>
<proteinExistence type="predicted"/>
<evidence type="ECO:0000256" key="1">
    <source>
        <dbReference type="SAM" id="MobiDB-lite"/>
    </source>
</evidence>
<protein>
    <submittedName>
        <fullName evidence="2">Uncharacterized protein</fullName>
    </submittedName>
</protein>
<accession>A0A182J0L4</accession>
<reference evidence="2" key="1">
    <citation type="submission" date="2022-08" db="UniProtKB">
        <authorList>
            <consortium name="EnsemblMetazoa"/>
        </authorList>
    </citation>
    <scope>IDENTIFICATION</scope>
    <source>
        <strain evidence="2">EBRO</strain>
    </source>
</reference>
<organism evidence="2">
    <name type="scientific">Anopheles atroparvus</name>
    <name type="common">European mosquito</name>
    <dbReference type="NCBI Taxonomy" id="41427"/>
    <lineage>
        <taxon>Eukaryota</taxon>
        <taxon>Metazoa</taxon>
        <taxon>Ecdysozoa</taxon>
        <taxon>Arthropoda</taxon>
        <taxon>Hexapoda</taxon>
        <taxon>Insecta</taxon>
        <taxon>Pterygota</taxon>
        <taxon>Neoptera</taxon>
        <taxon>Endopterygota</taxon>
        <taxon>Diptera</taxon>
        <taxon>Nematocera</taxon>
        <taxon>Culicoidea</taxon>
        <taxon>Culicidae</taxon>
        <taxon>Anophelinae</taxon>
        <taxon>Anopheles</taxon>
    </lineage>
</organism>
<sequence>MVIIFFFAFQLNVYITLAIPFPYRRRTFRCKMGCSQWKTVRFKVRSPLVRNVNNQVDRFLEGSSRPPTAEQLLLQRVGQLKLDQTGSDHDGRERPNGSTPSGWLETLFQSVIL</sequence>
<feature type="region of interest" description="Disordered" evidence="1">
    <location>
        <begin position="83"/>
        <end position="102"/>
    </location>
</feature>
<feature type="compositionally biased region" description="Basic and acidic residues" evidence="1">
    <location>
        <begin position="86"/>
        <end position="95"/>
    </location>
</feature>